<proteinExistence type="predicted"/>
<organism evidence="1 2">
    <name type="scientific">Herminiimonas arsenicoxydans</name>
    <dbReference type="NCBI Taxonomy" id="204773"/>
    <lineage>
        <taxon>Bacteria</taxon>
        <taxon>Pseudomonadati</taxon>
        <taxon>Pseudomonadota</taxon>
        <taxon>Betaproteobacteria</taxon>
        <taxon>Burkholderiales</taxon>
        <taxon>Oxalobacteraceae</taxon>
        <taxon>Herminiimonas</taxon>
    </lineage>
</organism>
<dbReference type="HOGENOM" id="CLU_2699677_0_0_4"/>
<dbReference type="KEGG" id="har:HEAR2370"/>
<dbReference type="Proteomes" id="UP000006697">
    <property type="component" value="Chromosome"/>
</dbReference>
<dbReference type="EMBL" id="CU207211">
    <property type="protein sequence ID" value="CAL62501.1"/>
    <property type="molecule type" value="Genomic_DNA"/>
</dbReference>
<protein>
    <submittedName>
        <fullName evidence="1">Uncharacterized protein</fullName>
    </submittedName>
</protein>
<keyword evidence="2" id="KW-1185">Reference proteome</keyword>
<accession>A4G7L4</accession>
<evidence type="ECO:0000313" key="1">
    <source>
        <dbReference type="EMBL" id="CAL62501.1"/>
    </source>
</evidence>
<evidence type="ECO:0000313" key="2">
    <source>
        <dbReference type="Proteomes" id="UP000006697"/>
    </source>
</evidence>
<dbReference type="AlphaFoldDB" id="A4G7L4"/>
<reference evidence="1 2" key="1">
    <citation type="journal article" date="2007" name="PLoS Genet.">
        <title>A tale of two oxidation states: bacterial colonization of arsenic-rich environments.</title>
        <authorList>
            <person name="Muller D."/>
            <person name="Medigue C."/>
            <person name="Koechler S."/>
            <person name="Barbe V."/>
            <person name="Barakat M."/>
            <person name="Talla E."/>
            <person name="Bonnefoy V."/>
            <person name="Krin E."/>
            <person name="Arsene-Ploetze F."/>
            <person name="Carapito C."/>
            <person name="Chandler M."/>
            <person name="Cournoyer B."/>
            <person name="Cruveiller S."/>
            <person name="Dossat C."/>
            <person name="Duval S."/>
            <person name="Heymann M."/>
            <person name="Leize E."/>
            <person name="Lieutaud A."/>
            <person name="Lievremont D."/>
            <person name="Makita Y."/>
            <person name="Mangenot S."/>
            <person name="Nitschke W."/>
            <person name="Ortet P."/>
            <person name="Perdrial N."/>
            <person name="Schoepp B."/>
            <person name="Siguier N."/>
            <person name="Simeonova D.D."/>
            <person name="Rouy Z."/>
            <person name="Segurens B."/>
            <person name="Turlin E."/>
            <person name="Vallenet D."/>
            <person name="Van Dorsselaer A."/>
            <person name="Weiss S."/>
            <person name="Weissenbach J."/>
            <person name="Lett M.C."/>
            <person name="Danchin A."/>
            <person name="Bertin P.N."/>
        </authorList>
    </citation>
    <scope>NUCLEOTIDE SEQUENCE [LARGE SCALE GENOMIC DNA]</scope>
    <source>
        <strain evidence="2">ULPAs1</strain>
    </source>
</reference>
<sequence length="73" mass="8220">MPCMKARQCVENCLMLHAARLRVTALQVCSAVYYWERRLQKMGTEVHLINLPALFCNLLTHAVINTFPGSTAA</sequence>
<name>A4G7L4_HERAR</name>
<gene>
    <name evidence="1" type="ordered locus">HEAR2370</name>
</gene>